<dbReference type="RefSeq" id="WP_213100352.1">
    <property type="nucleotide sequence ID" value="NZ_JAGYPM010000001.1"/>
</dbReference>
<dbReference type="EMBL" id="JAGYPM010000001">
    <property type="protein sequence ID" value="MBS4188844.1"/>
    <property type="molecule type" value="Genomic_DNA"/>
</dbReference>
<gene>
    <name evidence="1" type="ORF">KHA94_01240</name>
</gene>
<dbReference type="Proteomes" id="UP000681027">
    <property type="component" value="Unassembled WGS sequence"/>
</dbReference>
<accession>A0ABS5NLY5</accession>
<comment type="caution">
    <text evidence="1">The sequence shown here is derived from an EMBL/GenBank/DDBJ whole genome shotgun (WGS) entry which is preliminary data.</text>
</comment>
<evidence type="ECO:0000313" key="1">
    <source>
        <dbReference type="EMBL" id="MBS4188844.1"/>
    </source>
</evidence>
<proteinExistence type="predicted"/>
<organism evidence="1 2">
    <name type="scientific">Cytobacillus citreus</name>
    <dbReference type="NCBI Taxonomy" id="2833586"/>
    <lineage>
        <taxon>Bacteria</taxon>
        <taxon>Bacillati</taxon>
        <taxon>Bacillota</taxon>
        <taxon>Bacilli</taxon>
        <taxon>Bacillales</taxon>
        <taxon>Bacillaceae</taxon>
        <taxon>Cytobacillus</taxon>
    </lineage>
</organism>
<keyword evidence="2" id="KW-1185">Reference proteome</keyword>
<sequence length="66" mass="7526">MGNRLFQEARRSVDLTKTAEATQHETMMLQAKNALSSAYANSTRAEQEQLAEMQRELDQISIKNLQ</sequence>
<evidence type="ECO:0000313" key="2">
    <source>
        <dbReference type="Proteomes" id="UP000681027"/>
    </source>
</evidence>
<name>A0ABS5NLY5_9BACI</name>
<dbReference type="Pfam" id="PF12758">
    <property type="entry name" value="DUF3813"/>
    <property type="match status" value="1"/>
</dbReference>
<protein>
    <submittedName>
        <fullName evidence="1">DUF3813 domain-containing protein</fullName>
    </submittedName>
</protein>
<reference evidence="1 2" key="1">
    <citation type="submission" date="2021-05" db="EMBL/GenBank/DDBJ databases">
        <title>Novel Bacillus species.</title>
        <authorList>
            <person name="Liu G."/>
        </authorList>
    </citation>
    <scope>NUCLEOTIDE SEQUENCE [LARGE SCALE GENOMIC DNA]</scope>
    <source>
        <strain evidence="1 2">FJAT-49705</strain>
    </source>
</reference>
<dbReference type="InterPro" id="IPR024217">
    <property type="entry name" value="DUF3813"/>
</dbReference>